<gene>
    <name evidence="2" type="ORF">ONB1V03_LOCUS20373</name>
</gene>
<feature type="domain" description="DIS3L2 C-terminal" evidence="1">
    <location>
        <begin position="1"/>
        <end position="82"/>
    </location>
</feature>
<organism evidence="2">
    <name type="scientific">Oppiella nova</name>
    <dbReference type="NCBI Taxonomy" id="334625"/>
    <lineage>
        <taxon>Eukaryota</taxon>
        <taxon>Metazoa</taxon>
        <taxon>Ecdysozoa</taxon>
        <taxon>Arthropoda</taxon>
        <taxon>Chelicerata</taxon>
        <taxon>Arachnida</taxon>
        <taxon>Acari</taxon>
        <taxon>Acariformes</taxon>
        <taxon>Sarcoptiformes</taxon>
        <taxon>Oribatida</taxon>
        <taxon>Brachypylina</taxon>
        <taxon>Oppioidea</taxon>
        <taxon>Oppiidae</taxon>
        <taxon>Oppiella</taxon>
    </lineage>
</organism>
<name>A0A7R9MP23_9ACAR</name>
<evidence type="ECO:0000313" key="2">
    <source>
        <dbReference type="EMBL" id="CAD7663815.1"/>
    </source>
</evidence>
<evidence type="ECO:0000259" key="1">
    <source>
        <dbReference type="Pfam" id="PF17877"/>
    </source>
</evidence>
<evidence type="ECO:0000313" key="3">
    <source>
        <dbReference type="Proteomes" id="UP000728032"/>
    </source>
</evidence>
<accession>A0A7R9MP23</accession>
<sequence length="106" mass="12135">METKGIVVQVYDHSFDVMVMNCGVISRVYLDQLPLKQFTFETKHGKNQLTLEWNDSTDPSQDNTQQIIIACLSLEIQVSVNRDDLTKLNTILRHPNGSFVQKPMPQ</sequence>
<dbReference type="Gene3D" id="2.40.50.140">
    <property type="entry name" value="Nucleic acid-binding proteins"/>
    <property type="match status" value="1"/>
</dbReference>
<proteinExistence type="predicted"/>
<dbReference type="Pfam" id="PF17877">
    <property type="entry name" value="Dis3l2_C_term"/>
    <property type="match status" value="1"/>
</dbReference>
<dbReference type="AlphaFoldDB" id="A0A7R9MP23"/>
<reference evidence="2" key="1">
    <citation type="submission" date="2020-11" db="EMBL/GenBank/DDBJ databases">
        <authorList>
            <person name="Tran Van P."/>
        </authorList>
    </citation>
    <scope>NUCLEOTIDE SEQUENCE</scope>
</reference>
<dbReference type="OrthoDB" id="372421at2759"/>
<dbReference type="EMBL" id="CAJPVJ010034584">
    <property type="protein sequence ID" value="CAG2180952.1"/>
    <property type="molecule type" value="Genomic_DNA"/>
</dbReference>
<dbReference type="Proteomes" id="UP000728032">
    <property type="component" value="Unassembled WGS sequence"/>
</dbReference>
<dbReference type="InterPro" id="IPR012340">
    <property type="entry name" value="NA-bd_OB-fold"/>
</dbReference>
<dbReference type="EMBL" id="OC949409">
    <property type="protein sequence ID" value="CAD7663815.1"/>
    <property type="molecule type" value="Genomic_DNA"/>
</dbReference>
<protein>
    <recommendedName>
        <fullName evidence="1">DIS3L2 C-terminal domain-containing protein</fullName>
    </recommendedName>
</protein>
<keyword evidence="3" id="KW-1185">Reference proteome</keyword>
<dbReference type="InterPro" id="IPR041093">
    <property type="entry name" value="Dis3l2-like_C"/>
</dbReference>